<evidence type="ECO:0000313" key="2">
    <source>
        <dbReference type="EMBL" id="ACX95753.1"/>
    </source>
</evidence>
<dbReference type="Pfam" id="PF00092">
    <property type="entry name" value="VWA"/>
    <property type="match status" value="1"/>
</dbReference>
<dbReference type="PANTHER" id="PTHR41248">
    <property type="entry name" value="NORD PROTEIN"/>
    <property type="match status" value="1"/>
</dbReference>
<dbReference type="Gene3D" id="3.40.50.410">
    <property type="entry name" value="von Willebrand factor, type A domain"/>
    <property type="match status" value="1"/>
</dbReference>
<dbReference type="OrthoDB" id="9758211at2"/>
<dbReference type="HOGENOM" id="CLU_020675_0_0_6"/>
<dbReference type="SUPFAM" id="SSF53300">
    <property type="entry name" value="vWA-like"/>
    <property type="match status" value="1"/>
</dbReference>
<dbReference type="eggNOG" id="COG4548">
    <property type="taxonomic scope" value="Bacteria"/>
</dbReference>
<accession>D0KZ80</accession>
<dbReference type="PANTHER" id="PTHR41248:SF1">
    <property type="entry name" value="NORD PROTEIN"/>
    <property type="match status" value="1"/>
</dbReference>
<dbReference type="RefSeq" id="WP_012823789.1">
    <property type="nucleotide sequence ID" value="NC_013422.1"/>
</dbReference>
<gene>
    <name evidence="2" type="ordered locus">Hneap_0910</name>
</gene>
<dbReference type="InterPro" id="IPR036465">
    <property type="entry name" value="vWFA_dom_sf"/>
</dbReference>
<dbReference type="KEGG" id="hna:Hneap_0910"/>
<dbReference type="CDD" id="cd01454">
    <property type="entry name" value="vWA_norD_type"/>
    <property type="match status" value="1"/>
</dbReference>
<sequence>MNPATEEYQALFEDLGEPIAEVLETHWIELSRLFSPMGFKAFLESVSNLKALGRGDELVISFIESAGPVTRSIGETAVFELLSSVIKMFSKASAEVLAMVFKSAPVAVSRLGEAELFVAYLSLLDYIAAKAPRALRPLLGQIEQLLGVLTLGGLRRWITWGIQAHRTDFAAQEAYFSLATPESRAVLQRERRGVLFVDVQRRLVMYLRALWGRDFFLRPTSGDFESRAGYRPFIDELFINLPDAYDDYAVEGEQTVDGLTVYRAAAAHAAAHQIYSRLDSDAKNASPLDRATIGLFEDARVEKLAMADFPGLVPLWRNLNQLTVAALPADARTGENPTLGALFDRIALALCDENSSDTHPLVEWSREAFKAALDRLEDQEMARELGIALAEKIQQQNLVFQSRTDIPSSPYRDDNTYLWQTPETGKSNAHTAASIQEKRKYVSVMQMLHALDVEYATAESADEIWVLATELFDDDGTTFNELYGTPPTASPRYYPEWDYQSQLERPLWTTLMEKKPKLGDPAVVDNILFEHAPMVRRLKYLIEGLQPQGVVRQKKIEDGDEVDLNAAIGAMIDIRMNRQPDPRIGIRRRIHVRDLSVILLIDLSESTNDLVQTGEEEKTVLDMAREAAALLGDALNRIGDPYAIHGFDSNGRSDVEYFRFKDFDDAFDDLAKARLAGMTGQLSTRMGTALRHAGHLLDSRPSQKKLILLLTDGEPSDNDVRDPQYLRQDTKRVVEELGKRGINTFCVTLDPRADDYVERIFGPKHYMILDHVARLPEKLPALYLSMTR</sequence>
<dbReference type="PROSITE" id="PS50234">
    <property type="entry name" value="VWFA"/>
    <property type="match status" value="1"/>
</dbReference>
<dbReference type="SMART" id="SM00327">
    <property type="entry name" value="VWA"/>
    <property type="match status" value="1"/>
</dbReference>
<dbReference type="EMBL" id="CP001801">
    <property type="protein sequence ID" value="ACX95753.1"/>
    <property type="molecule type" value="Genomic_DNA"/>
</dbReference>
<evidence type="ECO:0000259" key="1">
    <source>
        <dbReference type="PROSITE" id="PS50234"/>
    </source>
</evidence>
<organism evidence="2 3">
    <name type="scientific">Halothiobacillus neapolitanus (strain ATCC 23641 / DSM 15147 / CIP 104769 / NCIMB 8539 / c2)</name>
    <name type="common">Thiobacillus neapolitanus</name>
    <dbReference type="NCBI Taxonomy" id="555778"/>
    <lineage>
        <taxon>Bacteria</taxon>
        <taxon>Pseudomonadati</taxon>
        <taxon>Pseudomonadota</taxon>
        <taxon>Gammaproteobacteria</taxon>
        <taxon>Chromatiales</taxon>
        <taxon>Halothiobacillaceae</taxon>
        <taxon>Halothiobacillus</taxon>
    </lineage>
</organism>
<name>D0KZ80_HALNC</name>
<dbReference type="STRING" id="555778.Hneap_0910"/>
<feature type="domain" description="VWFA" evidence="1">
    <location>
        <begin position="596"/>
        <end position="782"/>
    </location>
</feature>
<dbReference type="Proteomes" id="UP000009102">
    <property type="component" value="Chromosome"/>
</dbReference>
<proteinExistence type="predicted"/>
<protein>
    <submittedName>
        <fullName evidence="2">von Willebrand factor type A</fullName>
    </submittedName>
</protein>
<dbReference type="AlphaFoldDB" id="D0KZ80"/>
<keyword evidence="3" id="KW-1185">Reference proteome</keyword>
<evidence type="ECO:0000313" key="3">
    <source>
        <dbReference type="Proteomes" id="UP000009102"/>
    </source>
</evidence>
<reference evidence="2 3" key="1">
    <citation type="submission" date="2009-10" db="EMBL/GenBank/DDBJ databases">
        <title>Complete sequence of Halothiobacillus neapolitanus c2.</title>
        <authorList>
            <consortium name="US DOE Joint Genome Institute"/>
            <person name="Lucas S."/>
            <person name="Copeland A."/>
            <person name="Lapidus A."/>
            <person name="Glavina del Rio T."/>
            <person name="Tice H."/>
            <person name="Bruce D."/>
            <person name="Goodwin L."/>
            <person name="Pitluck S."/>
            <person name="Davenport K."/>
            <person name="Brettin T."/>
            <person name="Detter J.C."/>
            <person name="Han C."/>
            <person name="Tapia R."/>
            <person name="Larimer F."/>
            <person name="Land M."/>
            <person name="Hauser L."/>
            <person name="Kyrpides N."/>
            <person name="Mikhailova N."/>
            <person name="Kerfeld C."/>
            <person name="Cannon G."/>
            <person name="Heinhort S."/>
        </authorList>
    </citation>
    <scope>NUCLEOTIDE SEQUENCE [LARGE SCALE GENOMIC DNA]</scope>
    <source>
        <strain evidence="3">ATCC 23641 / c2</strain>
    </source>
</reference>
<dbReference type="InterPro" id="IPR051928">
    <property type="entry name" value="NorD/CobT"/>
</dbReference>
<dbReference type="InterPro" id="IPR002035">
    <property type="entry name" value="VWF_A"/>
</dbReference>